<sequence length="136" mass="14680">MALLAGCVSDLLDYINPNPDAKGKDVAAGKKRSYMKLGWSLICGERIHPSSCEESPKEGENKASDEETRVSEPEDKLDANQEVSSLPVPSQASVAEEATEARSDLDNHIPSESHAKGMTGGNIFKGYEHLSHLGRD</sequence>
<evidence type="ECO:0000313" key="3">
    <source>
        <dbReference type="Proteomes" id="UP000436088"/>
    </source>
</evidence>
<accession>A0A6A3C4G9</accession>
<gene>
    <name evidence="2" type="ORF">F3Y22_tig00010968pilonHSYRG00201</name>
</gene>
<feature type="region of interest" description="Disordered" evidence="1">
    <location>
        <begin position="48"/>
        <end position="124"/>
    </location>
</feature>
<proteinExistence type="predicted"/>
<evidence type="ECO:0000256" key="1">
    <source>
        <dbReference type="SAM" id="MobiDB-lite"/>
    </source>
</evidence>
<evidence type="ECO:0000313" key="2">
    <source>
        <dbReference type="EMBL" id="KAE8724070.1"/>
    </source>
</evidence>
<feature type="compositionally biased region" description="Polar residues" evidence="1">
    <location>
        <begin position="81"/>
        <end position="93"/>
    </location>
</feature>
<protein>
    <submittedName>
        <fullName evidence="2">Uncharacterized protein</fullName>
    </submittedName>
</protein>
<feature type="compositionally biased region" description="Basic and acidic residues" evidence="1">
    <location>
        <begin position="54"/>
        <end position="79"/>
    </location>
</feature>
<feature type="compositionally biased region" description="Basic and acidic residues" evidence="1">
    <location>
        <begin position="99"/>
        <end position="115"/>
    </location>
</feature>
<comment type="caution">
    <text evidence="2">The sequence shown here is derived from an EMBL/GenBank/DDBJ whole genome shotgun (WGS) entry which is preliminary data.</text>
</comment>
<dbReference type="Proteomes" id="UP000436088">
    <property type="component" value="Unassembled WGS sequence"/>
</dbReference>
<dbReference type="EMBL" id="VEPZ02000488">
    <property type="protein sequence ID" value="KAE8724070.1"/>
    <property type="molecule type" value="Genomic_DNA"/>
</dbReference>
<keyword evidence="3" id="KW-1185">Reference proteome</keyword>
<organism evidence="2 3">
    <name type="scientific">Hibiscus syriacus</name>
    <name type="common">Rose of Sharon</name>
    <dbReference type="NCBI Taxonomy" id="106335"/>
    <lineage>
        <taxon>Eukaryota</taxon>
        <taxon>Viridiplantae</taxon>
        <taxon>Streptophyta</taxon>
        <taxon>Embryophyta</taxon>
        <taxon>Tracheophyta</taxon>
        <taxon>Spermatophyta</taxon>
        <taxon>Magnoliopsida</taxon>
        <taxon>eudicotyledons</taxon>
        <taxon>Gunneridae</taxon>
        <taxon>Pentapetalae</taxon>
        <taxon>rosids</taxon>
        <taxon>malvids</taxon>
        <taxon>Malvales</taxon>
        <taxon>Malvaceae</taxon>
        <taxon>Malvoideae</taxon>
        <taxon>Hibiscus</taxon>
    </lineage>
</organism>
<reference evidence="2" key="1">
    <citation type="submission" date="2019-09" db="EMBL/GenBank/DDBJ databases">
        <title>Draft genome information of white flower Hibiscus syriacus.</title>
        <authorList>
            <person name="Kim Y.-M."/>
        </authorList>
    </citation>
    <scope>NUCLEOTIDE SEQUENCE [LARGE SCALE GENOMIC DNA]</scope>
    <source>
        <strain evidence="2">YM2019G1</strain>
    </source>
</reference>
<name>A0A6A3C4G9_HIBSY</name>
<dbReference type="AlphaFoldDB" id="A0A6A3C4G9"/>